<dbReference type="EMBL" id="JADGJD010000015">
    <property type="protein sequence ID" value="KAJ3056937.1"/>
    <property type="molecule type" value="Genomic_DNA"/>
</dbReference>
<feature type="domain" description="Gylcosyl hydrolase 115 C-terminal" evidence="3">
    <location>
        <begin position="798"/>
        <end position="973"/>
    </location>
</feature>
<dbReference type="Pfam" id="PF15979">
    <property type="entry name" value="Glyco_hydro_115"/>
    <property type="match status" value="1"/>
</dbReference>
<dbReference type="PANTHER" id="PTHR37842:SF2">
    <property type="entry name" value="GYLCOSYL HYDROLASE 115 C-TERMINAL DOMAIN-CONTAINING PROTEIN"/>
    <property type="match status" value="1"/>
</dbReference>
<sequence length="977" mass="110015">MLHNTLFFVVGLLALTGSIEALGQKKCISFSSASGSLALAKSGNVLPIYADNADWPGVLRAAGDLSADFKRVTGKAAKTQWLNGTSISGAKQAIIVGTVGRSKLIDNLVAAKKLDVTDIKGKWESFKIQLVQRPFPGVDTAFVIAGSDKRGSIYGVYDISEQIGVSPWYWWADVPARRQNSIYALNTVCQQGEPDIKYRGIFLNDEQPALTDWVYEKWNTTVFGSGFYVTVFELLLRLKANYLWPTMWNSQFNADDPKNQFLADEYGIVMSTSHQEPMMRSTPEWNAKPRGAWDYSKNNATIYQYWVEGAQRAKPYESYYVMGMRGNGDEPMSEEQNIALLEKIVADQRDIIAKTYNTTDISTVPQSWCLYKEVQGYYENGMRVPDDVTLLWADDNWGNIRRLPSKEEAKRKGGAGVYYHFDYVGDPRSYKWHNTNSIPKIWQQMDLAYEREARQIWVVNVGDLKPMEIPIDFFMSMAWDVKRWGKDKLHEWHLLWAEREFGAKYAKDIARLVEDYTRYTARRKHELLNVPVFSLVSYNEAQRTQEEWHTLSALSNKIYRQLSSDAKPAYFQLVHHPIEASRVVHDLHIKAQQSVLYAEQGRNTANALRGEVEDLFQEDAKLTKQYHSLLGGKWNHMMSQTHIGYVYWQQPMRQQLPQTGEVQLEEVGLPAPIVVTFEDAFGVAPGDNRNNIHGFNQFAFSTLDRYGAPTKYAEVSSMSNKQITWNAYSNSSYVKLSKTSGRLGKNSDSARVDIIVDWAKAPKGLSAATLWFNSTAYGMTGQVTVPIRNEVVPSDFKGHIEGAGVVAIEAEHWSRNKKAGSAAWEVIPGYGRTLSGVSPFPSVTDAPYTAAQGPSLEYDIYLFTLPANKSISVIPYWGTGLNQNPGRPMKYAVAVDNEDPQVIQIVPNTKPGDVPPDWQPSVRDSVRYTRTNHTLSAVGKHTVKIWAVEPAVVLERVVVNVGGLKNSYLGPPESVRV</sequence>
<dbReference type="InterPro" id="IPR042301">
    <property type="entry name" value="GH115_sf"/>
</dbReference>
<organism evidence="4 5">
    <name type="scientific">Rhizophlyctis rosea</name>
    <dbReference type="NCBI Taxonomy" id="64517"/>
    <lineage>
        <taxon>Eukaryota</taxon>
        <taxon>Fungi</taxon>
        <taxon>Fungi incertae sedis</taxon>
        <taxon>Chytridiomycota</taxon>
        <taxon>Chytridiomycota incertae sedis</taxon>
        <taxon>Chytridiomycetes</taxon>
        <taxon>Rhizophlyctidales</taxon>
        <taxon>Rhizophlyctidaceae</taxon>
        <taxon>Rhizophlyctis</taxon>
    </lineage>
</organism>
<keyword evidence="1" id="KW-0378">Hydrolase</keyword>
<name>A0AAD5SJN7_9FUNG</name>
<dbReference type="Gene3D" id="2.60.120.1620">
    <property type="match status" value="1"/>
</dbReference>
<evidence type="ECO:0000313" key="5">
    <source>
        <dbReference type="Proteomes" id="UP001212841"/>
    </source>
</evidence>
<keyword evidence="2" id="KW-0732">Signal</keyword>
<dbReference type="AlphaFoldDB" id="A0AAD5SJN7"/>
<accession>A0AAD5SJN7</accession>
<dbReference type="GO" id="GO:0016787">
    <property type="term" value="F:hydrolase activity"/>
    <property type="evidence" value="ECO:0007669"/>
    <property type="project" value="UniProtKB-KW"/>
</dbReference>
<dbReference type="InterPro" id="IPR041437">
    <property type="entry name" value="GH115_C"/>
</dbReference>
<comment type="caution">
    <text evidence="4">The sequence shown here is derived from an EMBL/GenBank/DDBJ whole genome shotgun (WGS) entry which is preliminary data.</text>
</comment>
<evidence type="ECO:0000256" key="2">
    <source>
        <dbReference type="SAM" id="SignalP"/>
    </source>
</evidence>
<gene>
    <name evidence="4" type="ORF">HK097_002315</name>
</gene>
<evidence type="ECO:0000259" key="3">
    <source>
        <dbReference type="Pfam" id="PF17829"/>
    </source>
</evidence>
<feature type="signal peptide" evidence="2">
    <location>
        <begin position="1"/>
        <end position="21"/>
    </location>
</feature>
<evidence type="ECO:0000313" key="4">
    <source>
        <dbReference type="EMBL" id="KAJ3056937.1"/>
    </source>
</evidence>
<dbReference type="SUPFAM" id="SSF55545">
    <property type="entry name" value="beta-N-acetylhexosaminidase-like domain"/>
    <property type="match status" value="1"/>
</dbReference>
<dbReference type="PANTHER" id="PTHR37842">
    <property type="match status" value="1"/>
</dbReference>
<dbReference type="InterPro" id="IPR029018">
    <property type="entry name" value="Hex-like_dom2"/>
</dbReference>
<reference evidence="4" key="1">
    <citation type="submission" date="2020-05" db="EMBL/GenBank/DDBJ databases">
        <title>Phylogenomic resolution of chytrid fungi.</title>
        <authorList>
            <person name="Stajich J.E."/>
            <person name="Amses K."/>
            <person name="Simmons R."/>
            <person name="Seto K."/>
            <person name="Myers J."/>
            <person name="Bonds A."/>
            <person name="Quandt C.A."/>
            <person name="Barry K."/>
            <person name="Liu P."/>
            <person name="Grigoriev I."/>
            <person name="Longcore J.E."/>
            <person name="James T.Y."/>
        </authorList>
    </citation>
    <scope>NUCLEOTIDE SEQUENCE</scope>
    <source>
        <strain evidence="4">JEL0318</strain>
    </source>
</reference>
<dbReference type="Gene3D" id="1.20.58.2150">
    <property type="match status" value="1"/>
</dbReference>
<dbReference type="Gene3D" id="3.30.379.10">
    <property type="entry name" value="Chitobiase/beta-hexosaminidase domain 2-like"/>
    <property type="match status" value="1"/>
</dbReference>
<feature type="chain" id="PRO_5041911433" description="Gylcosyl hydrolase 115 C-terminal domain-containing protein" evidence="2">
    <location>
        <begin position="22"/>
        <end position="977"/>
    </location>
</feature>
<protein>
    <recommendedName>
        <fullName evidence="3">Gylcosyl hydrolase 115 C-terminal domain-containing protein</fullName>
    </recommendedName>
</protein>
<dbReference type="Gene3D" id="3.20.20.520">
    <property type="entry name" value="Glycosyl hydrolase family 115"/>
    <property type="match status" value="1"/>
</dbReference>
<evidence type="ECO:0000256" key="1">
    <source>
        <dbReference type="ARBA" id="ARBA00022801"/>
    </source>
</evidence>
<dbReference type="Pfam" id="PF17829">
    <property type="entry name" value="GH115_C"/>
    <property type="match status" value="1"/>
</dbReference>
<dbReference type="InterPro" id="IPR031924">
    <property type="entry name" value="GH115"/>
</dbReference>
<dbReference type="Proteomes" id="UP001212841">
    <property type="component" value="Unassembled WGS sequence"/>
</dbReference>
<proteinExistence type="predicted"/>
<keyword evidence="5" id="KW-1185">Reference proteome</keyword>